<keyword evidence="8" id="KW-0812">Transmembrane</keyword>
<feature type="transmembrane region" description="Helical" evidence="8">
    <location>
        <begin position="12"/>
        <end position="32"/>
    </location>
</feature>
<evidence type="ECO:0008006" key="11">
    <source>
        <dbReference type="Google" id="ProtNLM"/>
    </source>
</evidence>
<keyword evidence="5" id="KW-0560">Oxidoreductase</keyword>
<evidence type="ECO:0000313" key="9">
    <source>
        <dbReference type="EMBL" id="RYO93896.1"/>
    </source>
</evidence>
<evidence type="ECO:0000256" key="3">
    <source>
        <dbReference type="ARBA" id="ARBA00022617"/>
    </source>
</evidence>
<dbReference type="Proteomes" id="UP000294003">
    <property type="component" value="Unassembled WGS sequence"/>
</dbReference>
<dbReference type="PRINTS" id="PR00385">
    <property type="entry name" value="P450"/>
</dbReference>
<evidence type="ECO:0000256" key="7">
    <source>
        <dbReference type="ARBA" id="ARBA00023033"/>
    </source>
</evidence>
<evidence type="ECO:0000256" key="8">
    <source>
        <dbReference type="SAM" id="Phobius"/>
    </source>
</evidence>
<keyword evidence="6" id="KW-0408">Iron</keyword>
<reference evidence="9 10" key="1">
    <citation type="submission" date="2018-06" db="EMBL/GenBank/DDBJ databases">
        <title>Complete Genomes of Monosporascus.</title>
        <authorList>
            <person name="Robinson A.J."/>
            <person name="Natvig D.O."/>
        </authorList>
    </citation>
    <scope>NUCLEOTIDE SEQUENCE [LARGE SCALE GENOMIC DNA]</scope>
    <source>
        <strain evidence="9 10">CBS 609.92</strain>
    </source>
</reference>
<dbReference type="InterPro" id="IPR002401">
    <property type="entry name" value="Cyt_P450_E_grp-I"/>
</dbReference>
<dbReference type="SUPFAM" id="SSF48264">
    <property type="entry name" value="Cytochrome P450"/>
    <property type="match status" value="1"/>
</dbReference>
<evidence type="ECO:0000256" key="2">
    <source>
        <dbReference type="ARBA" id="ARBA00010617"/>
    </source>
</evidence>
<evidence type="ECO:0000313" key="10">
    <source>
        <dbReference type="Proteomes" id="UP000294003"/>
    </source>
</evidence>
<dbReference type="PANTHER" id="PTHR24305:SF230">
    <property type="entry name" value="P450, PUTATIVE (EUROFUNG)-RELATED"/>
    <property type="match status" value="1"/>
</dbReference>
<keyword evidence="7" id="KW-0503">Monooxygenase</keyword>
<proteinExistence type="inferred from homology"/>
<keyword evidence="3" id="KW-0349">Heme</keyword>
<dbReference type="InterPro" id="IPR001128">
    <property type="entry name" value="Cyt_P450"/>
</dbReference>
<dbReference type="InterPro" id="IPR050121">
    <property type="entry name" value="Cytochrome_P450_monoxygenase"/>
</dbReference>
<dbReference type="CDD" id="cd11058">
    <property type="entry name" value="CYP60B-like"/>
    <property type="match status" value="1"/>
</dbReference>
<evidence type="ECO:0000256" key="6">
    <source>
        <dbReference type="ARBA" id="ARBA00023004"/>
    </source>
</evidence>
<evidence type="ECO:0000256" key="1">
    <source>
        <dbReference type="ARBA" id="ARBA00001971"/>
    </source>
</evidence>
<keyword evidence="8" id="KW-0472">Membrane</keyword>
<comment type="caution">
    <text evidence="9">The sequence shown here is derived from an EMBL/GenBank/DDBJ whole genome shotgun (WGS) entry which is preliminary data.</text>
</comment>
<keyword evidence="4" id="KW-0479">Metal-binding</keyword>
<gene>
    <name evidence="9" type="ORF">DL762_000851</name>
</gene>
<dbReference type="Pfam" id="PF00067">
    <property type="entry name" value="p450"/>
    <property type="match status" value="1"/>
</dbReference>
<organism evidence="9 10">
    <name type="scientific">Monosporascus cannonballus</name>
    <dbReference type="NCBI Taxonomy" id="155416"/>
    <lineage>
        <taxon>Eukaryota</taxon>
        <taxon>Fungi</taxon>
        <taxon>Dikarya</taxon>
        <taxon>Ascomycota</taxon>
        <taxon>Pezizomycotina</taxon>
        <taxon>Sordariomycetes</taxon>
        <taxon>Xylariomycetidae</taxon>
        <taxon>Xylariales</taxon>
        <taxon>Xylariales incertae sedis</taxon>
        <taxon>Monosporascus</taxon>
    </lineage>
</organism>
<name>A0ABY0HJI0_9PEZI</name>
<dbReference type="PRINTS" id="PR00463">
    <property type="entry name" value="EP450I"/>
</dbReference>
<dbReference type="Gene3D" id="1.10.630.10">
    <property type="entry name" value="Cytochrome P450"/>
    <property type="match status" value="1"/>
</dbReference>
<keyword evidence="8" id="KW-1133">Transmembrane helix</keyword>
<evidence type="ECO:0000256" key="5">
    <source>
        <dbReference type="ARBA" id="ARBA00023002"/>
    </source>
</evidence>
<evidence type="ECO:0000256" key="4">
    <source>
        <dbReference type="ARBA" id="ARBA00022723"/>
    </source>
</evidence>
<dbReference type="PANTHER" id="PTHR24305">
    <property type="entry name" value="CYTOCHROME P450"/>
    <property type="match status" value="1"/>
</dbReference>
<accession>A0ABY0HJI0</accession>
<protein>
    <recommendedName>
        <fullName evidence="11">Cytochrome P450</fullName>
    </recommendedName>
</protein>
<dbReference type="InterPro" id="IPR036396">
    <property type="entry name" value="Cyt_P450_sf"/>
</dbReference>
<dbReference type="EMBL" id="QJNS01000014">
    <property type="protein sequence ID" value="RYO93896.1"/>
    <property type="molecule type" value="Genomic_DNA"/>
</dbReference>
<keyword evidence="10" id="KW-1185">Reference proteome</keyword>
<sequence>MAPLDRCIPAATNLILVAIALSVVYNVGYALYNVFLHPLRKFPGPISHRMSNAPRAYYNLRGDLSFHVADLHAKYGNVVRIGPNSLAFLSPEAWKDIYGHKAHGEQEFPKHQAGYRPVESMPKTIIHVDREEHAFLRRQLAHGFSERSMRGQEPIIGAYADKLIERLRENVVAGKNPLNMREWFNWATFDIIGDLALGSSFGCLEESKYHAWVGVVNGSIQQISFLVTLRMIGATCLVNFLAKYAGGMGKRQELIKLTEEKVKQRMDLGTERPDFIEGFLQKKEQVPFDALIANASTLIVAGSETTATLLCGAVYLLATNPECLEKVTQEVRSSFRDDSGITLLSVGNLRYMLACLNEALRMYPPVASALPRQAPKGGATVSGHFVPEGTQVGVWQWAINHAPGLWTDPNVFRPERFLGDPRFTNDRLDAMQPFLVGPRNCIGKNLAYAEMRLILAKIIFNFDLRLADESRNWLKDQKAFTVWLKSPLPVYLTPAQH</sequence>
<comment type="similarity">
    <text evidence="2">Belongs to the cytochrome P450 family.</text>
</comment>
<comment type="cofactor">
    <cofactor evidence="1">
        <name>heme</name>
        <dbReference type="ChEBI" id="CHEBI:30413"/>
    </cofactor>
</comment>